<evidence type="ECO:0000313" key="2">
    <source>
        <dbReference type="Proteomes" id="UP001139981"/>
    </source>
</evidence>
<comment type="caution">
    <text evidence="1">The sequence shown here is derived from an EMBL/GenBank/DDBJ whole genome shotgun (WGS) entry which is preliminary data.</text>
</comment>
<accession>A0ACC1LZ06</accession>
<keyword evidence="1" id="KW-0413">Isomerase</keyword>
<dbReference type="EMBL" id="JANBVB010001199">
    <property type="protein sequence ID" value="KAJ2890823.1"/>
    <property type="molecule type" value="Genomic_DNA"/>
</dbReference>
<keyword evidence="2" id="KW-1185">Reference proteome</keyword>
<name>A0ACC1LZ06_9FUNG</name>
<evidence type="ECO:0000313" key="1">
    <source>
        <dbReference type="EMBL" id="KAJ2890823.1"/>
    </source>
</evidence>
<reference evidence="1" key="1">
    <citation type="submission" date="2022-07" db="EMBL/GenBank/DDBJ databases">
        <title>Phylogenomic reconstructions and comparative analyses of Kickxellomycotina fungi.</title>
        <authorList>
            <person name="Reynolds N.K."/>
            <person name="Stajich J.E."/>
            <person name="Barry K."/>
            <person name="Grigoriev I.V."/>
            <person name="Crous P."/>
            <person name="Smith M.E."/>
        </authorList>
    </citation>
    <scope>NUCLEOTIDE SEQUENCE</scope>
    <source>
        <strain evidence="1">CBS 190363</strain>
    </source>
</reference>
<proteinExistence type="predicted"/>
<dbReference type="Proteomes" id="UP001139981">
    <property type="component" value="Unassembled WGS sequence"/>
</dbReference>
<sequence>MGKDAKKPAAKAKTETKAKPAATKGKPAAAAGKGKADKDSDAAPSSSKLKAANSIQVRHILCEKQSRALEAKEKLDNGAAFNVVATEYSEDKARHGGSLGWMERGSMVGPFQDAAFLLPPSTCAKPIYSPITATKFGYHIIMVEGRK</sequence>
<gene>
    <name evidence="1" type="primary">PIN4</name>
    <name evidence="1" type="ORF">IWW38_003923</name>
</gene>
<protein>
    <submittedName>
        <fullName evidence="1">Peptidyl-prolyl cis-trans isomerase pin4</fullName>
    </submittedName>
</protein>
<organism evidence="1 2">
    <name type="scientific">Coemansia aciculifera</name>
    <dbReference type="NCBI Taxonomy" id="417176"/>
    <lineage>
        <taxon>Eukaryota</taxon>
        <taxon>Fungi</taxon>
        <taxon>Fungi incertae sedis</taxon>
        <taxon>Zoopagomycota</taxon>
        <taxon>Kickxellomycotina</taxon>
        <taxon>Kickxellomycetes</taxon>
        <taxon>Kickxellales</taxon>
        <taxon>Kickxellaceae</taxon>
        <taxon>Coemansia</taxon>
    </lineage>
</organism>